<comment type="caution">
    <text evidence="1">The sequence shown here is derived from an EMBL/GenBank/DDBJ whole genome shotgun (WGS) entry which is preliminary data.</text>
</comment>
<protein>
    <recommendedName>
        <fullName evidence="3">Metallopeptidase family protein</fullName>
    </recommendedName>
</protein>
<dbReference type="AlphaFoldDB" id="A0A538SJX2"/>
<organism evidence="1 2">
    <name type="scientific">Eiseniibacteriota bacterium</name>
    <dbReference type="NCBI Taxonomy" id="2212470"/>
    <lineage>
        <taxon>Bacteria</taxon>
        <taxon>Candidatus Eiseniibacteriota</taxon>
    </lineage>
</organism>
<name>A0A538SJX2_UNCEI</name>
<dbReference type="EMBL" id="VBOT01000061">
    <property type="protein sequence ID" value="TMQ51669.1"/>
    <property type="molecule type" value="Genomic_DNA"/>
</dbReference>
<evidence type="ECO:0000313" key="1">
    <source>
        <dbReference type="EMBL" id="TMQ51669.1"/>
    </source>
</evidence>
<evidence type="ECO:0000313" key="2">
    <source>
        <dbReference type="Proteomes" id="UP000320184"/>
    </source>
</evidence>
<dbReference type="Proteomes" id="UP000320184">
    <property type="component" value="Unassembled WGS sequence"/>
</dbReference>
<evidence type="ECO:0008006" key="3">
    <source>
        <dbReference type="Google" id="ProtNLM"/>
    </source>
</evidence>
<reference evidence="1 2" key="1">
    <citation type="journal article" date="2019" name="Nat. Microbiol.">
        <title>Mediterranean grassland soil C-N compound turnover is dependent on rainfall and depth, and is mediated by genomically divergent microorganisms.</title>
        <authorList>
            <person name="Diamond S."/>
            <person name="Andeer P.F."/>
            <person name="Li Z."/>
            <person name="Crits-Christoph A."/>
            <person name="Burstein D."/>
            <person name="Anantharaman K."/>
            <person name="Lane K.R."/>
            <person name="Thomas B.C."/>
            <person name="Pan C."/>
            <person name="Northen T.R."/>
            <person name="Banfield J.F."/>
        </authorList>
    </citation>
    <scope>NUCLEOTIDE SEQUENCE [LARGE SCALE GENOMIC DNA]</scope>
    <source>
        <strain evidence="1">WS_3</strain>
    </source>
</reference>
<sequence>MIDVEQHRDHLEGLLADLEGGKWVLWIVDSVEDWAASINHPQRRILIPAMAVRASDGRQIVVVRRLLSDNIQKDVLDGFLARGQGDKPELKDPRRFLEHLVLHEVAHHVLDTKDEEPCDAWAFSRMPGRVP</sequence>
<proteinExistence type="predicted"/>
<gene>
    <name evidence="1" type="ORF">E6K73_05230</name>
</gene>
<accession>A0A538SJX2</accession>